<feature type="transmembrane region" description="Helical" evidence="5">
    <location>
        <begin position="120"/>
        <end position="136"/>
    </location>
</feature>
<keyword evidence="2 5" id="KW-0812">Transmembrane</keyword>
<evidence type="ECO:0000256" key="5">
    <source>
        <dbReference type="SAM" id="Phobius"/>
    </source>
</evidence>
<dbReference type="GO" id="GO:0016020">
    <property type="term" value="C:membrane"/>
    <property type="evidence" value="ECO:0007669"/>
    <property type="project" value="UniProtKB-SubCell"/>
</dbReference>
<feature type="transmembrane region" description="Helical" evidence="5">
    <location>
        <begin position="186"/>
        <end position="206"/>
    </location>
</feature>
<reference evidence="6 7" key="1">
    <citation type="journal article" date="2014" name="Mol. Biol. Evol.">
        <title>Massive expansion of Ubiquitination-related gene families within the Chlamydiae.</title>
        <authorList>
            <person name="Domman D."/>
            <person name="Collingro A."/>
            <person name="Lagkouvardos I."/>
            <person name="Gehre L."/>
            <person name="Weinmaier T."/>
            <person name="Rattei T."/>
            <person name="Subtil A."/>
            <person name="Horn M."/>
        </authorList>
    </citation>
    <scope>NUCLEOTIDE SEQUENCE [LARGE SCALE GENOMIC DNA]</scope>
    <source>
        <strain evidence="6 7">OEW1</strain>
    </source>
</reference>
<feature type="transmembrane region" description="Helical" evidence="5">
    <location>
        <begin position="143"/>
        <end position="166"/>
    </location>
</feature>
<dbReference type="PANTHER" id="PTHR42770">
    <property type="entry name" value="AMINO ACID TRANSPORTER-RELATED"/>
    <property type="match status" value="1"/>
</dbReference>
<evidence type="ECO:0000256" key="3">
    <source>
        <dbReference type="ARBA" id="ARBA00022989"/>
    </source>
</evidence>
<evidence type="ECO:0008006" key="8">
    <source>
        <dbReference type="Google" id="ProtNLM"/>
    </source>
</evidence>
<dbReference type="Gene3D" id="1.20.1740.10">
    <property type="entry name" value="Amino acid/polyamine transporter I"/>
    <property type="match status" value="1"/>
</dbReference>
<keyword evidence="4 5" id="KW-0472">Membrane</keyword>
<dbReference type="RefSeq" id="WP_013924642.1">
    <property type="nucleotide sequence ID" value="NZ_JASBUT010000030.1"/>
</dbReference>
<dbReference type="Proteomes" id="UP000031307">
    <property type="component" value="Unassembled WGS sequence"/>
</dbReference>
<feature type="transmembrane region" description="Helical" evidence="5">
    <location>
        <begin position="291"/>
        <end position="323"/>
    </location>
</feature>
<dbReference type="AlphaFoldDB" id="A0A0C1EBA1"/>
<feature type="transmembrane region" description="Helical" evidence="5">
    <location>
        <begin position="227"/>
        <end position="249"/>
    </location>
</feature>
<comment type="subcellular location">
    <subcellularLocation>
        <location evidence="1">Membrane</location>
        <topology evidence="1">Multi-pass membrane protein</topology>
    </subcellularLocation>
</comment>
<evidence type="ECO:0000313" key="6">
    <source>
        <dbReference type="EMBL" id="KIA78412.1"/>
    </source>
</evidence>
<proteinExistence type="predicted"/>
<comment type="caution">
    <text evidence="6">The sequence shown here is derived from an EMBL/GenBank/DDBJ whole genome shotgun (WGS) entry which is preliminary data.</text>
</comment>
<dbReference type="PANTHER" id="PTHR42770:SF7">
    <property type="entry name" value="MEMBRANE PROTEIN"/>
    <property type="match status" value="1"/>
</dbReference>
<protein>
    <recommendedName>
        <fullName evidence="8">UspA domain-containing protein</fullName>
    </recommendedName>
</protein>
<dbReference type="InterPro" id="IPR050367">
    <property type="entry name" value="APC_superfamily"/>
</dbReference>
<sequence length="601" mass="66183">MFTSLTMRPRNVNAYRSAAILYGDWGTSKAYVLGLAFALASYGSFWLILSVSCLNILVGINYMTICRYYPNGGGVYASVRSQSEILALVGAFFLIADYLVTAALSALSAFNYLGVSNPEHWAVGSIVAIGALNFLGPKYTGSLAALISLPTVLVVIALGLLSLPFLPTAIQHVQPLSPHFSVNWDHFVGIIVALSGIEAIANTTGVMPLNAGCDEKHQCVSNTSTPAIFWVMLEVSFFTALFGLAMMALPGLHVSGNEVYNATGSEIRDSMLRYMGTYFSSAYFGPEIGQLFGAAIGIVFFVLLLSAVNTAIVALVSLFFVMSRDGELPFAFQKLNLFGVPNLPLFLSITIPAFLVFYFKDVAELANLYAVGFVGAIATNLGFSSLNWNLDMQRRERIFMFITFLIMAAIECTLLIDKPNARNFVITIVAVGLLLRGWVVESQQKKWKERKAPLDKAILEEAPIAPSPEGSVLCAVTHIGKSLQFAIHECNQNKQTLCLLFIREQQVITEEDRHRYWLEDEDACEIFDYAKEHLESGKVHFIYVVSDSPAATILETTKKYQSTRLVLGMPRSNKFFQFIRGNIIQEVGKNLSDEIELLVIC</sequence>
<dbReference type="OMA" id="LLCADYV"/>
<name>A0A0C1EBA1_9BACT</name>
<accession>A0A0C1EBA1</accession>
<feature type="transmembrane region" description="Helical" evidence="5">
    <location>
        <begin position="335"/>
        <end position="359"/>
    </location>
</feature>
<evidence type="ECO:0000256" key="2">
    <source>
        <dbReference type="ARBA" id="ARBA00022692"/>
    </source>
</evidence>
<feature type="transmembrane region" description="Helical" evidence="5">
    <location>
        <begin position="365"/>
        <end position="386"/>
    </location>
</feature>
<organism evidence="6 7">
    <name type="scientific">Parachlamydia acanthamoebae</name>
    <dbReference type="NCBI Taxonomy" id="83552"/>
    <lineage>
        <taxon>Bacteria</taxon>
        <taxon>Pseudomonadati</taxon>
        <taxon>Chlamydiota</taxon>
        <taxon>Chlamydiia</taxon>
        <taxon>Parachlamydiales</taxon>
        <taxon>Parachlamydiaceae</taxon>
        <taxon>Parachlamydia</taxon>
    </lineage>
</organism>
<gene>
    <name evidence="6" type="ORF">DB43_EA00090</name>
</gene>
<feature type="transmembrane region" description="Helical" evidence="5">
    <location>
        <begin position="422"/>
        <end position="440"/>
    </location>
</feature>
<keyword evidence="3 5" id="KW-1133">Transmembrane helix</keyword>
<evidence type="ECO:0000256" key="1">
    <source>
        <dbReference type="ARBA" id="ARBA00004141"/>
    </source>
</evidence>
<feature type="transmembrane region" description="Helical" evidence="5">
    <location>
        <begin position="85"/>
        <end position="108"/>
    </location>
</feature>
<dbReference type="PATRIC" id="fig|83552.4.peg.390"/>
<evidence type="ECO:0000256" key="4">
    <source>
        <dbReference type="ARBA" id="ARBA00023136"/>
    </source>
</evidence>
<evidence type="ECO:0000313" key="7">
    <source>
        <dbReference type="Proteomes" id="UP000031307"/>
    </source>
</evidence>
<feature type="transmembrane region" description="Helical" evidence="5">
    <location>
        <begin position="398"/>
        <end position="416"/>
    </location>
</feature>
<feature type="transmembrane region" description="Helical" evidence="5">
    <location>
        <begin position="45"/>
        <end position="64"/>
    </location>
</feature>
<dbReference type="EMBL" id="JSAM01000021">
    <property type="protein sequence ID" value="KIA78412.1"/>
    <property type="molecule type" value="Genomic_DNA"/>
</dbReference>